<accession>A0A5C8F2Z4</accession>
<dbReference type="AlphaFoldDB" id="A0A5C8F2Z4"/>
<comment type="caution">
    <text evidence="2">The sequence shown here is derived from an EMBL/GenBank/DDBJ whole genome shotgun (WGS) entry which is preliminary data.</text>
</comment>
<gene>
    <name evidence="2" type="ORF">EPJ70_10045</name>
</gene>
<evidence type="ECO:0000313" key="2">
    <source>
        <dbReference type="EMBL" id="TXJ43859.1"/>
    </source>
</evidence>
<name>A0A5C8F2Z4_9SPIR</name>
<dbReference type="PROSITE" id="PS51257">
    <property type="entry name" value="PROKAR_LIPOPROTEIN"/>
    <property type="match status" value="1"/>
</dbReference>
<evidence type="ECO:0008006" key="4">
    <source>
        <dbReference type="Google" id="ProtNLM"/>
    </source>
</evidence>
<feature type="signal peptide" evidence="1">
    <location>
        <begin position="1"/>
        <end position="23"/>
    </location>
</feature>
<organism evidence="2 3">
    <name type="scientific">Brachyspira aalborgi</name>
    <dbReference type="NCBI Taxonomy" id="29522"/>
    <lineage>
        <taxon>Bacteria</taxon>
        <taxon>Pseudomonadati</taxon>
        <taxon>Spirochaetota</taxon>
        <taxon>Spirochaetia</taxon>
        <taxon>Brachyspirales</taxon>
        <taxon>Brachyspiraceae</taxon>
        <taxon>Brachyspira</taxon>
    </lineage>
</organism>
<feature type="chain" id="PRO_5022965605" description="Lipoprotein" evidence="1">
    <location>
        <begin position="24"/>
        <end position="268"/>
    </location>
</feature>
<dbReference type="EMBL" id="SAYG01000010">
    <property type="protein sequence ID" value="TXJ43859.1"/>
    <property type="molecule type" value="Genomic_DNA"/>
</dbReference>
<dbReference type="Proteomes" id="UP000324574">
    <property type="component" value="Unassembled WGS sequence"/>
</dbReference>
<sequence length="268" mass="32038">MYQNRISLLLILAFSLSILISCGGDPGTNIKSGKVHTGYYDEMSEYVPMVYKRSDIVKTNDNYTISFKLPKIEPFDYTWEEYINDWDYQKEPRKRDIIKYDWSNALILVYRNHYYRKRFKVNYGDNILKIARTDIKTANDNYKYYLYITLNGVESNDYRVVTQYNRSYKSFKSYELTNIIESFNMVFTTMMRDDKDNNKLKPIHVENYWVYNDLATTKENSIGPASYNTKVAPIEYLIKFQLFKFIDEIDYGYRGKLPPKPINEDDEY</sequence>
<protein>
    <recommendedName>
        <fullName evidence="4">Lipoprotein</fullName>
    </recommendedName>
</protein>
<evidence type="ECO:0000313" key="3">
    <source>
        <dbReference type="Proteomes" id="UP000324574"/>
    </source>
</evidence>
<reference evidence="2 3" key="1">
    <citation type="journal article" date="1992" name="Lakartidningen">
        <title>[Penicillin V and not amoxicillin is the first choice preparation in acute otitis].</title>
        <authorList>
            <person name="Kamme C."/>
            <person name="Lundgren K."/>
            <person name="Prellner K."/>
        </authorList>
    </citation>
    <scope>NUCLEOTIDE SEQUENCE [LARGE SCALE GENOMIC DNA]</scope>
    <source>
        <strain evidence="2 3">PC3714II</strain>
    </source>
</reference>
<keyword evidence="1" id="KW-0732">Signal</keyword>
<proteinExistence type="predicted"/>
<evidence type="ECO:0000256" key="1">
    <source>
        <dbReference type="SAM" id="SignalP"/>
    </source>
</evidence>
<dbReference type="RefSeq" id="WP_147527240.1">
    <property type="nucleotide sequence ID" value="NZ_SAYG01000010.1"/>
</dbReference>